<keyword evidence="1" id="KW-0472">Membrane</keyword>
<dbReference type="EMBL" id="VHQI01000011">
    <property type="protein sequence ID" value="TPW40866.1"/>
    <property type="molecule type" value="Genomic_DNA"/>
</dbReference>
<protein>
    <recommendedName>
        <fullName evidence="1">Probable queuosine precursor transporter</fullName>
        <shortName evidence="1">Q precursor transporter</shortName>
    </recommendedName>
</protein>
<keyword evidence="1" id="KW-0812">Transmembrane</keyword>
<comment type="caution">
    <text evidence="2">The sequence shown here is derived from an EMBL/GenBank/DDBJ whole genome shotgun (WGS) entry which is preliminary data.</text>
</comment>
<evidence type="ECO:0000313" key="3">
    <source>
        <dbReference type="Proteomes" id="UP000319523"/>
    </source>
</evidence>
<dbReference type="AlphaFoldDB" id="A0A506V5N7"/>
<comment type="subcellular location">
    <subcellularLocation>
        <location evidence="1">Cell inner membrane</location>
        <topology evidence="1">Multi-pass membrane protein</topology>
    </subcellularLocation>
</comment>
<gene>
    <name evidence="2" type="ORF">FKM52_16915</name>
</gene>
<feature type="transmembrane region" description="Helical" evidence="1">
    <location>
        <begin position="216"/>
        <end position="241"/>
    </location>
</feature>
<accession>A0A506V5N7</accession>
<organism evidence="2 3">
    <name type="scientific">Mixta tenebrionis</name>
    <dbReference type="NCBI Taxonomy" id="2562439"/>
    <lineage>
        <taxon>Bacteria</taxon>
        <taxon>Pseudomonadati</taxon>
        <taxon>Pseudomonadota</taxon>
        <taxon>Gammaproteobacteria</taxon>
        <taxon>Enterobacterales</taxon>
        <taxon>Erwiniaceae</taxon>
        <taxon>Mixta</taxon>
    </lineage>
</organism>
<feature type="transmembrane region" description="Helical" evidence="1">
    <location>
        <begin position="175"/>
        <end position="195"/>
    </location>
</feature>
<dbReference type="OrthoDB" id="9805479at2"/>
<keyword evidence="1" id="KW-1003">Cell membrane</keyword>
<keyword evidence="1" id="KW-0813">Transport</keyword>
<keyword evidence="3" id="KW-1185">Reference proteome</keyword>
<evidence type="ECO:0000313" key="2">
    <source>
        <dbReference type="EMBL" id="TPW40866.1"/>
    </source>
</evidence>
<dbReference type="GO" id="GO:0022857">
    <property type="term" value="F:transmembrane transporter activity"/>
    <property type="evidence" value="ECO:0007669"/>
    <property type="project" value="UniProtKB-UniRule"/>
</dbReference>
<reference evidence="2 3" key="1">
    <citation type="submission" date="2019-06" db="EMBL/GenBank/DDBJ databases">
        <authorList>
            <person name="Yang Y."/>
        </authorList>
    </citation>
    <scope>NUCLEOTIDE SEQUENCE [LARGE SCALE GENOMIC DNA]</scope>
    <source>
        <strain evidence="2 3">BIT-26</strain>
    </source>
</reference>
<dbReference type="PANTHER" id="PTHR34300">
    <property type="entry name" value="QUEUOSINE PRECURSOR TRANSPORTER-RELATED"/>
    <property type="match status" value="1"/>
</dbReference>
<dbReference type="InterPro" id="IPR003744">
    <property type="entry name" value="YhhQ"/>
</dbReference>
<keyword evidence="1" id="KW-0997">Cell inner membrane</keyword>
<dbReference type="GO" id="GO:0005886">
    <property type="term" value="C:plasma membrane"/>
    <property type="evidence" value="ECO:0007669"/>
    <property type="project" value="UniProtKB-SubCell"/>
</dbReference>
<sequence>MEQNQKYKLLGFNRADTITANVMVLATGKHITIGLQELESSEISDDFNPNELKALYRRLYGDGNTVTAYDLGDRHERSWYAYLILSVALTVIYLLSTVSGVKPILIPVVNFVVPPAIFIYPLSFIFVDIINEFYGLKMARRTILISFVSNTLFVTGLWITSLLPGLAEWELNASYSAFVQSIIAVLFASSAAYLISENINSMILCKIKELTNSRYLFIRVITSNVIASAIDSVIFCTLAFYNVLSIETIKTMIISQFIIKLMYALIGVGPIYATRALFRKYINKEITLSRVKPAKECVEI</sequence>
<dbReference type="NCBIfam" id="TIGR00697">
    <property type="entry name" value="queuosine precursor transporter"/>
    <property type="match status" value="1"/>
</dbReference>
<dbReference type="Pfam" id="PF02592">
    <property type="entry name" value="Vut_1"/>
    <property type="match status" value="1"/>
</dbReference>
<feature type="transmembrane region" description="Helical" evidence="1">
    <location>
        <begin position="253"/>
        <end position="274"/>
    </location>
</feature>
<comment type="function">
    <text evidence="1">Involved in the import of queuosine (Q) precursors, required for Q precursor salvage.</text>
</comment>
<dbReference type="Proteomes" id="UP000319523">
    <property type="component" value="Unassembled WGS sequence"/>
</dbReference>
<feature type="transmembrane region" description="Helical" evidence="1">
    <location>
        <begin position="79"/>
        <end position="98"/>
    </location>
</feature>
<keyword evidence="1" id="KW-1133">Transmembrane helix</keyword>
<name>A0A506V5N7_9GAMM</name>
<feature type="transmembrane region" description="Helical" evidence="1">
    <location>
        <begin position="104"/>
        <end position="130"/>
    </location>
</feature>
<comment type="similarity">
    <text evidence="1">Belongs to the vitamin uptake transporter (VUT/ECF) (TC 2.A.88) family. Q precursor transporter subfamily.</text>
</comment>
<proteinExistence type="inferred from homology"/>
<dbReference type="RefSeq" id="WP_141177331.1">
    <property type="nucleotide sequence ID" value="NZ_JBHUFX010000007.1"/>
</dbReference>
<dbReference type="PANTHER" id="PTHR34300:SF2">
    <property type="entry name" value="QUEUOSINE PRECURSOR TRANSPORTER-RELATED"/>
    <property type="match status" value="1"/>
</dbReference>
<dbReference type="HAMAP" id="MF_02088">
    <property type="entry name" value="Q_prec_transport"/>
    <property type="match status" value="1"/>
</dbReference>
<feature type="transmembrane region" description="Helical" evidence="1">
    <location>
        <begin position="142"/>
        <end position="163"/>
    </location>
</feature>
<evidence type="ECO:0000256" key="1">
    <source>
        <dbReference type="HAMAP-Rule" id="MF_02088"/>
    </source>
</evidence>